<evidence type="ECO:0000313" key="3">
    <source>
        <dbReference type="Proteomes" id="UP000199437"/>
    </source>
</evidence>
<keyword evidence="1" id="KW-0732">Signal</keyword>
<name>A0A1I0R678_9BACT</name>
<organism evidence="2 3">
    <name type="scientific">Roseivirga pacifica</name>
    <dbReference type="NCBI Taxonomy" id="1267423"/>
    <lineage>
        <taxon>Bacteria</taxon>
        <taxon>Pseudomonadati</taxon>
        <taxon>Bacteroidota</taxon>
        <taxon>Cytophagia</taxon>
        <taxon>Cytophagales</taxon>
        <taxon>Roseivirgaceae</taxon>
        <taxon>Roseivirga</taxon>
    </lineage>
</organism>
<gene>
    <name evidence="2" type="ORF">SAMN05216290_3067</name>
</gene>
<dbReference type="EMBL" id="FOIR01000003">
    <property type="protein sequence ID" value="SEW35543.1"/>
    <property type="molecule type" value="Genomic_DNA"/>
</dbReference>
<dbReference type="STRING" id="1267423.SAMN05216290_3067"/>
<dbReference type="AlphaFoldDB" id="A0A1I0R678"/>
<accession>A0A1I0R678</accession>
<protein>
    <submittedName>
        <fullName evidence="2">Uncharacterized protein</fullName>
    </submittedName>
</protein>
<proteinExistence type="predicted"/>
<dbReference type="RefSeq" id="WP_090259502.1">
    <property type="nucleotide sequence ID" value="NZ_FOIR01000003.1"/>
</dbReference>
<evidence type="ECO:0000313" key="2">
    <source>
        <dbReference type="EMBL" id="SEW35543.1"/>
    </source>
</evidence>
<evidence type="ECO:0000256" key="1">
    <source>
        <dbReference type="SAM" id="SignalP"/>
    </source>
</evidence>
<dbReference type="GeneID" id="99987747"/>
<sequence length="124" mass="13667">MKRFGVALICTAAMLVILHSITPHTHTNPYGTQNVTISQNQEDNGLMGFLQLVFHPDLGQEHLEHFQNEAGDLHILPPLAPVAAVPDLTPTEELNPAPKDSYQITYTEEVYLLLAPLRGPPHIA</sequence>
<dbReference type="OrthoDB" id="1119637at2"/>
<feature type="chain" id="PRO_5011520542" evidence="1">
    <location>
        <begin position="26"/>
        <end position="124"/>
    </location>
</feature>
<reference evidence="3" key="1">
    <citation type="submission" date="2016-10" db="EMBL/GenBank/DDBJ databases">
        <authorList>
            <person name="Varghese N."/>
            <person name="Submissions S."/>
        </authorList>
    </citation>
    <scope>NUCLEOTIDE SEQUENCE [LARGE SCALE GENOMIC DNA]</scope>
    <source>
        <strain evidence="3">CGMCC 1.12402</strain>
    </source>
</reference>
<keyword evidence="3" id="KW-1185">Reference proteome</keyword>
<feature type="signal peptide" evidence="1">
    <location>
        <begin position="1"/>
        <end position="25"/>
    </location>
</feature>
<dbReference type="Proteomes" id="UP000199437">
    <property type="component" value="Unassembled WGS sequence"/>
</dbReference>